<sequence>MVGLLRTRPAGGRTRPAGGRRRPAGGRRRPRRGSPAAPRVWACAPSSPRRNASTRPTLGSSGRPPSSKRSP</sequence>
<reference evidence="2" key="1">
    <citation type="journal article" date="2015" name="Front. Microbiol.">
        <title>Combining genomic sequencing methods to explore viral diversity and reveal potential virus-host interactions.</title>
        <authorList>
            <person name="Chow C.E."/>
            <person name="Winget D.M."/>
            <person name="White R.A.III."/>
            <person name="Hallam S.J."/>
            <person name="Suttle C.A."/>
        </authorList>
    </citation>
    <scope>NUCLEOTIDE SEQUENCE</scope>
    <source>
        <strain evidence="2">Anoxic2_5</strain>
    </source>
</reference>
<feature type="region of interest" description="Disordered" evidence="1">
    <location>
        <begin position="1"/>
        <end position="71"/>
    </location>
</feature>
<name>A0A0F7L6A9_9VIRU</name>
<feature type="compositionally biased region" description="Polar residues" evidence="1">
    <location>
        <begin position="48"/>
        <end position="58"/>
    </location>
</feature>
<dbReference type="EMBL" id="KR029589">
    <property type="protein sequence ID" value="AKH47078.1"/>
    <property type="molecule type" value="Genomic_DNA"/>
</dbReference>
<feature type="compositionally biased region" description="Low complexity" evidence="1">
    <location>
        <begin position="1"/>
        <end position="17"/>
    </location>
</feature>
<proteinExistence type="predicted"/>
<feature type="compositionally biased region" description="Low complexity" evidence="1">
    <location>
        <begin position="59"/>
        <end position="71"/>
    </location>
</feature>
<evidence type="ECO:0000313" key="2">
    <source>
        <dbReference type="EMBL" id="AKH47078.1"/>
    </source>
</evidence>
<evidence type="ECO:0000256" key="1">
    <source>
        <dbReference type="SAM" id="MobiDB-lite"/>
    </source>
</evidence>
<feature type="compositionally biased region" description="Basic residues" evidence="1">
    <location>
        <begin position="18"/>
        <end position="32"/>
    </location>
</feature>
<reference evidence="2" key="2">
    <citation type="submission" date="2015-03" db="EMBL/GenBank/DDBJ databases">
        <authorList>
            <person name="Chow C.-E.T."/>
            <person name="Winget D.M."/>
            <person name="White R.A.III."/>
            <person name="Hallam S.J."/>
            <person name="Suttle C.A."/>
        </authorList>
    </citation>
    <scope>NUCLEOTIDE SEQUENCE</scope>
    <source>
        <strain evidence="2">Anoxic2_5</strain>
    </source>
</reference>
<organism evidence="2">
    <name type="scientific">uncultured marine virus</name>
    <dbReference type="NCBI Taxonomy" id="186617"/>
    <lineage>
        <taxon>Viruses</taxon>
        <taxon>environmental samples</taxon>
    </lineage>
</organism>
<accession>A0A0F7L6A9</accession>
<protein>
    <submittedName>
        <fullName evidence="2">Uncharacterized protein</fullName>
    </submittedName>
</protein>